<name>A0A1K1RYZ0_9BACT</name>
<dbReference type="SUPFAM" id="SSF56349">
    <property type="entry name" value="DNA breaking-rejoining enzymes"/>
    <property type="match status" value="1"/>
</dbReference>
<evidence type="ECO:0000313" key="3">
    <source>
        <dbReference type="Proteomes" id="UP000183788"/>
    </source>
</evidence>
<evidence type="ECO:0000256" key="1">
    <source>
        <dbReference type="ARBA" id="ARBA00023172"/>
    </source>
</evidence>
<dbReference type="STRING" id="1004.SAMN05661012_04499"/>
<evidence type="ECO:0000313" key="2">
    <source>
        <dbReference type="EMBL" id="SFW77297.1"/>
    </source>
</evidence>
<accession>A0A1K1RYZ0</accession>
<dbReference type="GO" id="GO:0003677">
    <property type="term" value="F:DNA binding"/>
    <property type="evidence" value="ECO:0007669"/>
    <property type="project" value="InterPro"/>
</dbReference>
<dbReference type="AlphaFoldDB" id="A0A1K1RYZ0"/>
<keyword evidence="1" id="KW-0233">DNA recombination</keyword>
<dbReference type="Gene3D" id="1.10.443.10">
    <property type="entry name" value="Intergrase catalytic core"/>
    <property type="match status" value="1"/>
</dbReference>
<dbReference type="Proteomes" id="UP000183788">
    <property type="component" value="Unassembled WGS sequence"/>
</dbReference>
<dbReference type="InterPro" id="IPR013762">
    <property type="entry name" value="Integrase-like_cat_sf"/>
</dbReference>
<dbReference type="EMBL" id="FPIZ01000015">
    <property type="protein sequence ID" value="SFW77297.1"/>
    <property type="molecule type" value="Genomic_DNA"/>
</dbReference>
<sequence length="47" mass="5310">MNGVPIESISKMLGHTKLSTTMIYEKVTQPKVAMDMAILQQKMNENE</sequence>
<dbReference type="InterPro" id="IPR011010">
    <property type="entry name" value="DNA_brk_join_enz"/>
</dbReference>
<dbReference type="GO" id="GO:0015074">
    <property type="term" value="P:DNA integration"/>
    <property type="evidence" value="ECO:0007669"/>
    <property type="project" value="InterPro"/>
</dbReference>
<organism evidence="2 3">
    <name type="scientific">Chitinophaga sancti</name>
    <dbReference type="NCBI Taxonomy" id="1004"/>
    <lineage>
        <taxon>Bacteria</taxon>
        <taxon>Pseudomonadati</taxon>
        <taxon>Bacteroidota</taxon>
        <taxon>Chitinophagia</taxon>
        <taxon>Chitinophagales</taxon>
        <taxon>Chitinophagaceae</taxon>
        <taxon>Chitinophaga</taxon>
    </lineage>
</organism>
<gene>
    <name evidence="2" type="ORF">SAMN05661012_04499</name>
</gene>
<reference evidence="2 3" key="1">
    <citation type="submission" date="2016-11" db="EMBL/GenBank/DDBJ databases">
        <authorList>
            <person name="Jaros S."/>
            <person name="Januszkiewicz K."/>
            <person name="Wedrychowicz H."/>
        </authorList>
    </citation>
    <scope>NUCLEOTIDE SEQUENCE [LARGE SCALE GENOMIC DNA]</scope>
    <source>
        <strain evidence="2 3">DSM 784</strain>
    </source>
</reference>
<protein>
    <submittedName>
        <fullName evidence="2">Phage integrase family protein</fullName>
    </submittedName>
</protein>
<proteinExistence type="predicted"/>
<dbReference type="GO" id="GO:0006310">
    <property type="term" value="P:DNA recombination"/>
    <property type="evidence" value="ECO:0007669"/>
    <property type="project" value="UniProtKB-KW"/>
</dbReference>